<evidence type="ECO:0000256" key="1">
    <source>
        <dbReference type="ARBA" id="ARBA00007129"/>
    </source>
</evidence>
<proteinExistence type="inferred from homology"/>
<dbReference type="Proteomes" id="UP000663828">
    <property type="component" value="Unassembled WGS sequence"/>
</dbReference>
<evidence type="ECO:0000313" key="5">
    <source>
        <dbReference type="EMBL" id="CAF1132835.1"/>
    </source>
</evidence>
<evidence type="ECO:0000259" key="3">
    <source>
        <dbReference type="Pfam" id="PF01167"/>
    </source>
</evidence>
<dbReference type="EMBL" id="CAJNOR010000139">
    <property type="protein sequence ID" value="CAF0813927.1"/>
    <property type="molecule type" value="Genomic_DNA"/>
</dbReference>
<dbReference type="Proteomes" id="UP000663852">
    <property type="component" value="Unassembled WGS sequence"/>
</dbReference>
<feature type="region of interest" description="Disordered" evidence="2">
    <location>
        <begin position="1"/>
        <end position="96"/>
    </location>
</feature>
<dbReference type="InterPro" id="IPR025659">
    <property type="entry name" value="Tubby-like_C"/>
</dbReference>
<dbReference type="InterPro" id="IPR000007">
    <property type="entry name" value="Tubby_C"/>
</dbReference>
<protein>
    <recommendedName>
        <fullName evidence="3">Tubby C-terminal domain-containing protein</fullName>
    </recommendedName>
</protein>
<sequence length="397" mass="44557">MSYSAVAKDPCRIESDSEDEKKGQIRTPITTRRTIPKTVTSLSRPKTPDWDVASNRPQTNRTQSSIQTLTSSNRNERGELASQISSSSSSSSSTRLNNAYEPIVPATMTPEPSSTSSATANTSNFDPIALLQNNLTTFINTVIPQDYSSFVQCTLRRDKDGLQGGLFPTFYLHAERPVDGKKCFLLAARKIAKVKRQSEYLITTNVATLSEKSAGEDYVGKLRGNNVTGTEYTLYDHGLSPNKLPNGKISNTREGLRRELLAIVYNTNILGFKGPRQMNIMIPKLGHDIQPAKNEPTILEQWRDRRFSYLMQLRNKTPSYNEDTKNYVLKFTGNRVAQPSVKNFQIVLENDNHEEEAVMQFGRVNDDIFTCDFRYPLTAVQAFGIALSSFDSRLARE</sequence>
<dbReference type="GO" id="GO:0061512">
    <property type="term" value="P:protein localization to cilium"/>
    <property type="evidence" value="ECO:0007669"/>
    <property type="project" value="TreeGrafter"/>
</dbReference>
<feature type="domain" description="Tubby C-terminal" evidence="3">
    <location>
        <begin position="144"/>
        <end position="392"/>
    </location>
</feature>
<dbReference type="Gene3D" id="3.20.90.10">
    <property type="entry name" value="Tubby Protein, Chain A"/>
    <property type="match status" value="1"/>
</dbReference>
<dbReference type="PANTHER" id="PTHR16517:SF7">
    <property type="entry name" value="PROTEIN KING TUBBY"/>
    <property type="match status" value="1"/>
</dbReference>
<dbReference type="PANTHER" id="PTHR16517">
    <property type="entry name" value="TUBBY-RELATED"/>
    <property type="match status" value="1"/>
</dbReference>
<evidence type="ECO:0000256" key="2">
    <source>
        <dbReference type="SAM" id="MobiDB-lite"/>
    </source>
</evidence>
<dbReference type="AlphaFoldDB" id="A0A813TTZ3"/>
<dbReference type="EMBL" id="CAJNOJ010000110">
    <property type="protein sequence ID" value="CAF1132835.1"/>
    <property type="molecule type" value="Genomic_DNA"/>
</dbReference>
<dbReference type="GO" id="GO:0005929">
    <property type="term" value="C:cilium"/>
    <property type="evidence" value="ECO:0007669"/>
    <property type="project" value="TreeGrafter"/>
</dbReference>
<dbReference type="OrthoDB" id="8775810at2759"/>
<comment type="caution">
    <text evidence="4">The sequence shown here is derived from an EMBL/GenBank/DDBJ whole genome shotgun (WGS) entry which is preliminary data.</text>
</comment>
<evidence type="ECO:0000313" key="4">
    <source>
        <dbReference type="EMBL" id="CAF0813927.1"/>
    </source>
</evidence>
<organism evidence="4 6">
    <name type="scientific">Adineta ricciae</name>
    <name type="common">Rotifer</name>
    <dbReference type="NCBI Taxonomy" id="249248"/>
    <lineage>
        <taxon>Eukaryota</taxon>
        <taxon>Metazoa</taxon>
        <taxon>Spiralia</taxon>
        <taxon>Gnathifera</taxon>
        <taxon>Rotifera</taxon>
        <taxon>Eurotatoria</taxon>
        <taxon>Bdelloidea</taxon>
        <taxon>Adinetida</taxon>
        <taxon>Adinetidae</taxon>
        <taxon>Adineta</taxon>
    </lineage>
</organism>
<name>A0A813TTZ3_ADIRI</name>
<dbReference type="SUPFAM" id="SSF54518">
    <property type="entry name" value="Tubby C-terminal domain-like"/>
    <property type="match status" value="1"/>
</dbReference>
<reference evidence="4" key="1">
    <citation type="submission" date="2021-02" db="EMBL/GenBank/DDBJ databases">
        <authorList>
            <person name="Nowell W R."/>
        </authorList>
    </citation>
    <scope>NUCLEOTIDE SEQUENCE</scope>
</reference>
<evidence type="ECO:0000313" key="6">
    <source>
        <dbReference type="Proteomes" id="UP000663828"/>
    </source>
</evidence>
<feature type="compositionally biased region" description="Polar residues" evidence="2">
    <location>
        <begin position="55"/>
        <end position="73"/>
    </location>
</feature>
<accession>A0A813TTZ3</accession>
<dbReference type="Pfam" id="PF01167">
    <property type="entry name" value="Tub"/>
    <property type="match status" value="1"/>
</dbReference>
<keyword evidence="6" id="KW-1185">Reference proteome</keyword>
<dbReference type="PRINTS" id="PR01573">
    <property type="entry name" value="SUPERTUBBY"/>
</dbReference>
<feature type="compositionally biased region" description="Basic and acidic residues" evidence="2">
    <location>
        <begin position="9"/>
        <end position="23"/>
    </location>
</feature>
<comment type="similarity">
    <text evidence="1">Belongs to the TUB family.</text>
</comment>
<gene>
    <name evidence="5" type="ORF">EDS130_LOCUS21671</name>
    <name evidence="4" type="ORF">XAT740_LOCUS3610</name>
</gene>